<dbReference type="AlphaFoldDB" id="A0A061QVU0"/>
<feature type="domain" description="FAD dependent oxidoreductase" evidence="4">
    <location>
        <begin position="50"/>
        <end position="351"/>
    </location>
</feature>
<dbReference type="GO" id="GO:0016491">
    <property type="term" value="F:oxidoreductase activity"/>
    <property type="evidence" value="ECO:0007669"/>
    <property type="project" value="UniProtKB-KW"/>
</dbReference>
<name>A0A061QVU0_9CHLO</name>
<dbReference type="InterPro" id="IPR006076">
    <property type="entry name" value="FAD-dep_OxRdtase"/>
</dbReference>
<accession>A0A061QVU0</accession>
<evidence type="ECO:0000256" key="3">
    <source>
        <dbReference type="ARBA" id="ARBA00046185"/>
    </source>
</evidence>
<protein>
    <recommendedName>
        <fullName evidence="2">FAD-dependent oxidoreductase domain-containing protein 1</fullName>
    </recommendedName>
</protein>
<evidence type="ECO:0000259" key="4">
    <source>
        <dbReference type="Pfam" id="PF01266"/>
    </source>
</evidence>
<comment type="function">
    <text evidence="3">Required for the assembly of the mitochondrial membrane respiratory chain NADH dehydrogenase (Complex I). Involved in mid-late stages of complex I assembly.</text>
</comment>
<evidence type="ECO:0000256" key="2">
    <source>
        <dbReference type="ARBA" id="ARBA00039785"/>
    </source>
</evidence>
<reference evidence="5" key="1">
    <citation type="submission" date="2014-05" db="EMBL/GenBank/DDBJ databases">
        <title>The transcriptome of the halophilic microalga Tetraselmis sp. GSL018 isolated from the Great Salt Lake, Utah.</title>
        <authorList>
            <person name="Jinkerson R.E."/>
            <person name="D'Adamo S."/>
            <person name="Posewitz M.C."/>
        </authorList>
    </citation>
    <scope>NUCLEOTIDE SEQUENCE</scope>
    <source>
        <strain evidence="5">GSL018</strain>
    </source>
</reference>
<dbReference type="Pfam" id="PF01266">
    <property type="entry name" value="DAO"/>
    <property type="match status" value="1"/>
</dbReference>
<keyword evidence="1" id="KW-0560">Oxidoreductase</keyword>
<dbReference type="GO" id="GO:0005737">
    <property type="term" value="C:cytoplasm"/>
    <property type="evidence" value="ECO:0007669"/>
    <property type="project" value="TreeGrafter"/>
</dbReference>
<dbReference type="Gene3D" id="3.30.9.10">
    <property type="entry name" value="D-Amino Acid Oxidase, subunit A, domain 2"/>
    <property type="match status" value="1"/>
</dbReference>
<dbReference type="PANTHER" id="PTHR13847">
    <property type="entry name" value="SARCOSINE DEHYDROGENASE-RELATED"/>
    <property type="match status" value="1"/>
</dbReference>
<dbReference type="EMBL" id="GBEZ01024558">
    <property type="protein sequence ID" value="JAC62441.1"/>
    <property type="molecule type" value="Transcribed_RNA"/>
</dbReference>
<dbReference type="InterPro" id="IPR036188">
    <property type="entry name" value="FAD/NAD-bd_sf"/>
</dbReference>
<gene>
    <name evidence="5" type="ORF">TSPGSL018_23369</name>
</gene>
<proteinExistence type="predicted"/>
<dbReference type="Gene3D" id="3.50.50.60">
    <property type="entry name" value="FAD/NAD(P)-binding domain"/>
    <property type="match status" value="1"/>
</dbReference>
<evidence type="ECO:0000313" key="5">
    <source>
        <dbReference type="EMBL" id="JAC62441.1"/>
    </source>
</evidence>
<dbReference type="PANTHER" id="PTHR13847:SF287">
    <property type="entry name" value="FAD-DEPENDENT OXIDOREDUCTASE DOMAIN-CONTAINING PROTEIN 1"/>
    <property type="match status" value="1"/>
</dbReference>
<evidence type="ECO:0000256" key="1">
    <source>
        <dbReference type="ARBA" id="ARBA00023002"/>
    </source>
</evidence>
<dbReference type="SUPFAM" id="SSF51905">
    <property type="entry name" value="FAD/NAD(P)-binding domain"/>
    <property type="match status" value="1"/>
</dbReference>
<sequence>MACQPFVIRTTSYRHFAKRTSRLDCQQRKPRLQHRNACICSQRDEDYSVDVAVIGSGIIGLAISHVLLRLEGHRVALIDASNNLFSGATGAGQGYIWLAHRDPQSPAWELAWRSKELWRELTSPAGPLQDCYWQAKGSVLLATDSAEAEALRARAALLNASGIQAEVLEPAQAVSLEPALRLPSDGAAVLVGSDAQLDGRQAALRLLSECQSLGKKPGNEFHALFGEAVESLCEDSGGRVTGVRTSSGVTVRASRGTVVAAGAWTGRLLSEWLGDERWERAIGPRFGQLLELKPPPGMAELRSGLMESCYAKHYAEPSLARGPRHVPEGGCDITFTATTGAAGELLVGARAPSSRGLPGPRGGVQFAWGVLQAAHRVSPS</sequence>
<organism evidence="5">
    <name type="scientific">Tetraselmis sp. GSL018</name>
    <dbReference type="NCBI Taxonomy" id="582737"/>
    <lineage>
        <taxon>Eukaryota</taxon>
        <taxon>Viridiplantae</taxon>
        <taxon>Chlorophyta</taxon>
        <taxon>core chlorophytes</taxon>
        <taxon>Chlorodendrophyceae</taxon>
        <taxon>Chlorodendrales</taxon>
        <taxon>Chlorodendraceae</taxon>
        <taxon>Tetraselmis</taxon>
    </lineage>
</organism>